<dbReference type="EC" id="6.3.5.13" evidence="1"/>
<keyword evidence="1" id="KW-0547">Nucleotide-binding</keyword>
<dbReference type="PANTHER" id="PTHR23135">
    <property type="entry name" value="MUR LIGASE FAMILY MEMBER"/>
    <property type="match status" value="1"/>
</dbReference>
<dbReference type="GO" id="GO:0140282">
    <property type="term" value="F:carbon-nitrogen ligase activity on lipid II"/>
    <property type="evidence" value="ECO:0007669"/>
    <property type="project" value="UniProtKB-UniRule"/>
</dbReference>
<comment type="catalytic activity">
    <reaction evidence="1">
        <text>beta-D-GlcNAc-(1-&gt;4)-Mur2Ac(oyl-L-Ala-gamma-D-Glu-L-Lys-D-Ala-D-Ala)-di-trans,octa-cis-undecaprenyl diphosphate + L-glutamine + ATP + H2O = beta-D-GlcNAc-(1-&gt;4)-Mur2Ac(oyl-L-Ala-D-isoglutaminyl-L-Lys-D-Ala-D-Ala)-di-trans,octa-cis-undecaprenyl diphosphate + L-glutamate + ADP + phosphate + H(+)</text>
        <dbReference type="Rhea" id="RHEA:57928"/>
        <dbReference type="ChEBI" id="CHEBI:15377"/>
        <dbReference type="ChEBI" id="CHEBI:15378"/>
        <dbReference type="ChEBI" id="CHEBI:29985"/>
        <dbReference type="ChEBI" id="CHEBI:30616"/>
        <dbReference type="ChEBI" id="CHEBI:43474"/>
        <dbReference type="ChEBI" id="CHEBI:58359"/>
        <dbReference type="ChEBI" id="CHEBI:60033"/>
        <dbReference type="ChEBI" id="CHEBI:62233"/>
        <dbReference type="ChEBI" id="CHEBI:456216"/>
        <dbReference type="EC" id="6.3.5.13"/>
    </reaction>
</comment>
<evidence type="ECO:0000256" key="1">
    <source>
        <dbReference type="HAMAP-Rule" id="MF_02214"/>
    </source>
</evidence>
<proteinExistence type="inferred from homology"/>
<keyword evidence="1" id="KW-0961">Cell wall biogenesis/degradation</keyword>
<dbReference type="GO" id="GO:0071555">
    <property type="term" value="P:cell wall organization"/>
    <property type="evidence" value="ECO:0007669"/>
    <property type="project" value="UniProtKB-KW"/>
</dbReference>
<comment type="subunit">
    <text evidence="1">Forms a heterodimer with GatD.</text>
</comment>
<reference evidence="3 4" key="1">
    <citation type="journal article" date="2014" name="Int. J. Syst. Evol. Microbiol.">
        <title>Complete genome sequence of Corynebacterium casei LMG S-19264T (=DSM 44701T), isolated from a smear-ripened cheese.</title>
        <authorList>
            <consortium name="US DOE Joint Genome Institute (JGI-PGF)"/>
            <person name="Walter F."/>
            <person name="Albersmeier A."/>
            <person name="Kalinowski J."/>
            <person name="Ruckert C."/>
        </authorList>
    </citation>
    <scope>NUCLEOTIDE SEQUENCE [LARGE SCALE GENOMIC DNA]</scope>
    <source>
        <strain evidence="3 4">NBRC 112289</strain>
    </source>
</reference>
<dbReference type="SUPFAM" id="SSF53623">
    <property type="entry name" value="MurD-like peptide ligases, catalytic domain"/>
    <property type="match status" value="1"/>
</dbReference>
<name>A0AA37UBU1_9MICO</name>
<dbReference type="AlphaFoldDB" id="A0AA37UBU1"/>
<evidence type="ECO:0000259" key="2">
    <source>
        <dbReference type="Pfam" id="PF08245"/>
    </source>
</evidence>
<dbReference type="Gene3D" id="3.40.1190.10">
    <property type="entry name" value="Mur-like, catalytic domain"/>
    <property type="match status" value="1"/>
</dbReference>
<organism evidence="3 4">
    <name type="scientific">Arenivirga flava</name>
    <dbReference type="NCBI Taxonomy" id="1930060"/>
    <lineage>
        <taxon>Bacteria</taxon>
        <taxon>Bacillati</taxon>
        <taxon>Actinomycetota</taxon>
        <taxon>Actinomycetes</taxon>
        <taxon>Micrococcales</taxon>
        <taxon>Microbacteriaceae</taxon>
        <taxon>Arenivirga</taxon>
    </lineage>
</organism>
<dbReference type="PANTHER" id="PTHR23135:SF7">
    <property type="entry name" value="LIPID II ISOGLUTAMINYL SYNTHASE (GLUTAMINE-HYDROLYZING) SUBUNIT MURT"/>
    <property type="match status" value="1"/>
</dbReference>
<dbReference type="Proteomes" id="UP001157160">
    <property type="component" value="Unassembled WGS sequence"/>
</dbReference>
<keyword evidence="1 3" id="KW-0436">Ligase</keyword>
<dbReference type="RefSeq" id="WP_284230444.1">
    <property type="nucleotide sequence ID" value="NZ_BSUL01000001.1"/>
</dbReference>
<dbReference type="GO" id="GO:0008360">
    <property type="term" value="P:regulation of cell shape"/>
    <property type="evidence" value="ECO:0007669"/>
    <property type="project" value="UniProtKB-KW"/>
</dbReference>
<dbReference type="InterPro" id="IPR043703">
    <property type="entry name" value="Lipid_II_synth_MurT"/>
</dbReference>
<comment type="caution">
    <text evidence="3">The sequence shown here is derived from an EMBL/GenBank/DDBJ whole genome shotgun (WGS) entry which is preliminary data.</text>
</comment>
<dbReference type="HAMAP" id="MF_02214">
    <property type="entry name" value="Lipid_II_synth_MurT"/>
    <property type="match status" value="1"/>
</dbReference>
<dbReference type="GO" id="GO:0046872">
    <property type="term" value="F:metal ion binding"/>
    <property type="evidence" value="ECO:0007669"/>
    <property type="project" value="UniProtKB-KW"/>
</dbReference>
<dbReference type="Pfam" id="PF08245">
    <property type="entry name" value="Mur_ligase_M"/>
    <property type="match status" value="1"/>
</dbReference>
<dbReference type="GO" id="GO:0016881">
    <property type="term" value="F:acid-amino acid ligase activity"/>
    <property type="evidence" value="ECO:0007669"/>
    <property type="project" value="InterPro"/>
</dbReference>
<comment type="pathway">
    <text evidence="1">Cell wall biogenesis; peptidoglycan biosynthesis.</text>
</comment>
<keyword evidence="1" id="KW-0133">Cell shape</keyword>
<dbReference type="EMBL" id="BSUL01000001">
    <property type="protein sequence ID" value="GMA27669.1"/>
    <property type="molecule type" value="Genomic_DNA"/>
</dbReference>
<protein>
    <recommendedName>
        <fullName evidence="1">Lipid II isoglutaminyl synthase (glutamine-hydrolyzing) subunit MurT</fullName>
        <ecNumber evidence="1">6.3.5.13</ecNumber>
    </recommendedName>
</protein>
<dbReference type="GO" id="GO:0009252">
    <property type="term" value="P:peptidoglycan biosynthetic process"/>
    <property type="evidence" value="ECO:0007669"/>
    <property type="project" value="UniProtKB-UniRule"/>
</dbReference>
<keyword evidence="4" id="KW-1185">Reference proteome</keyword>
<keyword evidence="1" id="KW-0067">ATP-binding</keyword>
<keyword evidence="1" id="KW-0573">Peptidoglycan synthesis</keyword>
<feature type="domain" description="Mur ligase central" evidence="2">
    <location>
        <begin position="57"/>
        <end position="185"/>
    </location>
</feature>
<dbReference type="GO" id="GO:0005524">
    <property type="term" value="F:ATP binding"/>
    <property type="evidence" value="ECO:0007669"/>
    <property type="project" value="UniProtKB-UniRule"/>
</dbReference>
<comment type="function">
    <text evidence="1">The lipid II isoglutaminyl synthase complex catalyzes the formation of alpha-D-isoglutamine in the cell wall lipid II stem peptide. The MurT subunit catalyzes the ATP-dependent amidation of D-glutamate residue of lipid II, converting it to an isoglutamine residue.</text>
</comment>
<gene>
    <name evidence="1" type="primary">murT</name>
    <name evidence="3" type="ORF">GCM10025874_09220</name>
</gene>
<dbReference type="InterPro" id="IPR036565">
    <property type="entry name" value="Mur-like_cat_sf"/>
</dbReference>
<comment type="similarity">
    <text evidence="1">Belongs to the MurCDEF family. MurT subfamily.</text>
</comment>
<comment type="catalytic activity">
    <reaction evidence="1">
        <text>beta-D-GlcNAc-(1-&gt;4)-Mur2Ac(oyl-L-Ala-gamma-D-O-P-Glu-L-Lys-D-Ala-D-Ala)-di-trans,octa-cis-undecaprenyl diphosphate + NH4(+) = beta-D-GlcNAc-(1-&gt;4)-Mur2Ac(oyl-L-Ala-D-isoglutaminyl-L-Lys-D-Ala-D-Ala)-di-trans,octa-cis-undecaprenyl diphosphate + phosphate + H(+)</text>
        <dbReference type="Rhea" id="RHEA:57932"/>
        <dbReference type="ChEBI" id="CHEBI:15378"/>
        <dbReference type="ChEBI" id="CHEBI:28938"/>
        <dbReference type="ChEBI" id="CHEBI:43474"/>
        <dbReference type="ChEBI" id="CHEBI:62233"/>
        <dbReference type="ChEBI" id="CHEBI:143132"/>
    </reaction>
</comment>
<accession>A0AA37UBU1</accession>
<comment type="catalytic activity">
    <reaction evidence="1">
        <text>beta-D-GlcNAc-(1-&gt;4)-Mur2Ac(oyl-L-Ala-gamma-D-Glu-L-Lys-D-Ala-D-Ala)-di-trans,octa-cis-undecaprenyl diphosphate + ATP = beta-D-GlcNAc-(1-&gt;4)-Mur2Ac(oyl-L-Ala-gamma-D-O-P-Glu-L-Lys-D-Ala-D-Ala)-di-trans,octa-cis-undecaprenyl diphosphate + ADP</text>
        <dbReference type="Rhea" id="RHEA:59488"/>
        <dbReference type="ChEBI" id="CHEBI:30616"/>
        <dbReference type="ChEBI" id="CHEBI:60033"/>
        <dbReference type="ChEBI" id="CHEBI:143132"/>
        <dbReference type="ChEBI" id="CHEBI:456216"/>
    </reaction>
</comment>
<evidence type="ECO:0000313" key="3">
    <source>
        <dbReference type="EMBL" id="GMA27669.1"/>
    </source>
</evidence>
<dbReference type="InterPro" id="IPR013221">
    <property type="entry name" value="Mur_ligase_cen"/>
</dbReference>
<sequence>MSDPRTALTVAVAKLARIASRLRGGGSAFPGFVARRITPDINRRLAGSLPYGVLFVMGSNGKSTTTNMLTSVLRAHGLRVFTNNSGANMPQGIASSLIGAASLGGRVDADIAVLEVDEGYGAVLARELQPKGSLILNLVVDQIYRFHEPDRVADMFRAIIAEVGGPLVLNADDAFVRGFGEEAAGRDDLSISWFGASEVAYAAAPHGLVAARDFAAEGSGRALGSRPEVGVEVLAQRGAEATLRIGADEASVRLPSRGLHYAVDAAAAIELARAALGDGFRADAAKRGIDEVAPVYGRGEVIPHANGDIEILMNKNLASLQLNMDFLEAAPESVLIAYDESSYDPSWLYSADFSKLERVEAVAGPKASFMALRLGYLGIPVGLVEPDIGKALDHVLATPRPTSGTRTFFLDHDQMMAARRHLGYRDLEAGSA</sequence>
<keyword evidence="1" id="KW-0479">Metal-binding</keyword>
<evidence type="ECO:0000313" key="4">
    <source>
        <dbReference type="Proteomes" id="UP001157160"/>
    </source>
</evidence>
<comment type="caution">
    <text evidence="1">Lacks conserved residue(s) required for the propagation of feature annotation.</text>
</comment>